<evidence type="ECO:0000313" key="3">
    <source>
        <dbReference type="Proteomes" id="UP000663722"/>
    </source>
</evidence>
<dbReference type="RefSeq" id="WP_207682993.1">
    <property type="nucleotide sequence ID" value="NZ_CP061800.1"/>
</dbReference>
<dbReference type="Gene3D" id="3.30.565.10">
    <property type="entry name" value="Histidine kinase-like ATPase, C-terminal domain"/>
    <property type="match status" value="1"/>
</dbReference>
<dbReference type="GO" id="GO:0016301">
    <property type="term" value="F:kinase activity"/>
    <property type="evidence" value="ECO:0007669"/>
    <property type="project" value="UniProtKB-KW"/>
</dbReference>
<sequence length="139" mass="15331">MKSSENSNECFEILISNYEDIILARQKVKSFMQKTGFSVLAQTRIVTAVSELARNIVVHAGQGKMSAYQITKKRNRPGLKCVFKDQGPGISNIDEAMKEGFSTSNSLGLGLSGARKLCNEFHIESAEKKGTTISIVEWL</sequence>
<dbReference type="Pfam" id="PF02518">
    <property type="entry name" value="HATPase_c"/>
    <property type="match status" value="1"/>
</dbReference>
<accession>A0A975BML8</accession>
<dbReference type="AlphaFoldDB" id="A0A975BML8"/>
<feature type="domain" description="Histidine kinase/HSP90-like ATPase" evidence="1">
    <location>
        <begin position="42"/>
        <end position="135"/>
    </location>
</feature>
<keyword evidence="2" id="KW-0418">Kinase</keyword>
<keyword evidence="2" id="KW-0808">Transferase</keyword>
<dbReference type="InterPro" id="IPR036890">
    <property type="entry name" value="HATPase_C_sf"/>
</dbReference>
<keyword evidence="3" id="KW-1185">Reference proteome</keyword>
<reference evidence="2" key="1">
    <citation type="journal article" date="2021" name="Microb. Physiol.">
        <title>Proteogenomic Insights into the Physiology of Marine, Sulfate-Reducing, Filamentous Desulfonema limicola and Desulfonema magnum.</title>
        <authorList>
            <person name="Schnaars V."/>
            <person name="Wohlbrand L."/>
            <person name="Scheve S."/>
            <person name="Hinrichs C."/>
            <person name="Reinhardt R."/>
            <person name="Rabus R."/>
        </authorList>
    </citation>
    <scope>NUCLEOTIDE SEQUENCE</scope>
    <source>
        <strain evidence="2">4be13</strain>
    </source>
</reference>
<dbReference type="EMBL" id="CP061800">
    <property type="protein sequence ID" value="QTA88052.1"/>
    <property type="molecule type" value="Genomic_DNA"/>
</dbReference>
<dbReference type="SUPFAM" id="SSF55874">
    <property type="entry name" value="ATPase domain of HSP90 chaperone/DNA topoisomerase II/histidine kinase"/>
    <property type="match status" value="1"/>
</dbReference>
<gene>
    <name evidence="2" type="ORF">dnm_040920</name>
</gene>
<dbReference type="InterPro" id="IPR003594">
    <property type="entry name" value="HATPase_dom"/>
</dbReference>
<proteinExistence type="predicted"/>
<name>A0A975BML8_9BACT</name>
<dbReference type="Proteomes" id="UP000663722">
    <property type="component" value="Chromosome"/>
</dbReference>
<protein>
    <submittedName>
        <fullName evidence="2">Histidine kinase superfamily protein</fullName>
    </submittedName>
</protein>
<evidence type="ECO:0000259" key="1">
    <source>
        <dbReference type="Pfam" id="PF02518"/>
    </source>
</evidence>
<dbReference type="KEGG" id="dmm:dnm_040920"/>
<dbReference type="CDD" id="cd16934">
    <property type="entry name" value="HATPase_RsbT-like"/>
    <property type="match status" value="1"/>
</dbReference>
<evidence type="ECO:0000313" key="2">
    <source>
        <dbReference type="EMBL" id="QTA88052.1"/>
    </source>
</evidence>
<organism evidence="2 3">
    <name type="scientific">Desulfonema magnum</name>
    <dbReference type="NCBI Taxonomy" id="45655"/>
    <lineage>
        <taxon>Bacteria</taxon>
        <taxon>Pseudomonadati</taxon>
        <taxon>Thermodesulfobacteriota</taxon>
        <taxon>Desulfobacteria</taxon>
        <taxon>Desulfobacterales</taxon>
        <taxon>Desulfococcaceae</taxon>
        <taxon>Desulfonema</taxon>
    </lineage>
</organism>